<dbReference type="InterPro" id="IPR045038">
    <property type="entry name" value="AIG2-like"/>
</dbReference>
<sequence length="198" mass="22072">MAATPPAAAAAAAAAPAGGAHSVFVYGSLMADEVVSAILKRIPVSSPALLANHHRFNVKDRIYPAILPVESKKVAGKVIMGISDAELIVLDAFEDFEYVRRRVQISLTMMLLKESLALQDTSETMHADTYVWSDAEDPDLYGEWDFEEWKRVHMKDFLTMTLGFMDGLERPEPKTRVETYQSFMHEHEQPESGTQVKS</sequence>
<dbReference type="Gene3D" id="3.10.490.10">
    <property type="entry name" value="Gamma-glutamyl cyclotransferase-like"/>
    <property type="match status" value="1"/>
</dbReference>
<dbReference type="Proteomes" id="UP000019116">
    <property type="component" value="Chromosome 7A"/>
</dbReference>
<evidence type="ECO:0000313" key="7">
    <source>
        <dbReference type="Proteomes" id="UP000019116"/>
    </source>
</evidence>
<name>A0A3B6RNU9_WHEAT</name>
<feature type="domain" description="Gamma-glutamylcyclotransferase AIG2-like" evidence="5">
    <location>
        <begin position="23"/>
        <end position="145"/>
    </location>
</feature>
<dbReference type="PANTHER" id="PTHR31544">
    <property type="entry name" value="AIG2-LIKE PROTEIN D"/>
    <property type="match status" value="1"/>
</dbReference>
<evidence type="ECO:0000256" key="2">
    <source>
        <dbReference type="ARBA" id="ARBA00008861"/>
    </source>
</evidence>
<accession>A0A3B6RNU9</accession>
<comment type="function">
    <text evidence="1">Putative gamma-glutamylcyclotransferase.</text>
</comment>
<dbReference type="CDD" id="cd06661">
    <property type="entry name" value="GGCT_like"/>
    <property type="match status" value="1"/>
</dbReference>
<dbReference type="InterPro" id="IPR009288">
    <property type="entry name" value="AIG2-like_dom"/>
</dbReference>
<reference evidence="6" key="2">
    <citation type="submission" date="2018-10" db="UniProtKB">
        <authorList>
            <consortium name="EnsemblPlants"/>
        </authorList>
    </citation>
    <scope>IDENTIFICATION</scope>
</reference>
<evidence type="ECO:0000313" key="6">
    <source>
        <dbReference type="EnsemblPlants" id="TraesCS7A02G416300.1"/>
    </source>
</evidence>
<dbReference type="InterPro" id="IPR036568">
    <property type="entry name" value="GGCT-like_sf"/>
</dbReference>
<dbReference type="PaxDb" id="4565-Traes_7AL_251958439.1"/>
<gene>
    <name evidence="6" type="primary">LOC123148611</name>
</gene>
<protein>
    <recommendedName>
        <fullName evidence="4">Putative gamma-glutamylcyclotransferase</fullName>
    </recommendedName>
</protein>
<organism evidence="6">
    <name type="scientific">Triticum aestivum</name>
    <name type="common">Wheat</name>
    <dbReference type="NCBI Taxonomy" id="4565"/>
    <lineage>
        <taxon>Eukaryota</taxon>
        <taxon>Viridiplantae</taxon>
        <taxon>Streptophyta</taxon>
        <taxon>Embryophyta</taxon>
        <taxon>Tracheophyta</taxon>
        <taxon>Spermatophyta</taxon>
        <taxon>Magnoliopsida</taxon>
        <taxon>Liliopsida</taxon>
        <taxon>Poales</taxon>
        <taxon>Poaceae</taxon>
        <taxon>BOP clade</taxon>
        <taxon>Pooideae</taxon>
        <taxon>Triticodae</taxon>
        <taxon>Triticeae</taxon>
        <taxon>Triticinae</taxon>
        <taxon>Triticum</taxon>
    </lineage>
</organism>
<dbReference type="Gramene" id="TraesLDM7A03G03983390.2">
    <property type="protein sequence ID" value="TraesLDM7A03G03983390.2"/>
    <property type="gene ID" value="TraesLDM7A03G03983390"/>
</dbReference>
<evidence type="ECO:0000256" key="4">
    <source>
        <dbReference type="ARBA" id="ARBA00030602"/>
    </source>
</evidence>
<dbReference type="AlphaFoldDB" id="A0A3B6RNU9"/>
<dbReference type="Gramene" id="TraesNOR7A03G04023550.2">
    <property type="protein sequence ID" value="TraesNOR7A03G04023550.2"/>
    <property type="gene ID" value="TraesNOR7A03G04023550"/>
</dbReference>
<dbReference type="Gramene" id="TraesMAC7A03G03978320.2">
    <property type="protein sequence ID" value="TraesMAC7A03G03978320.2"/>
    <property type="gene ID" value="TraesMAC7A03G03978320"/>
</dbReference>
<comment type="similarity">
    <text evidence="2">Belongs to the gamma-glutamylcyclotransferase family.</text>
</comment>
<dbReference type="InterPro" id="IPR013024">
    <property type="entry name" value="GGCT-like"/>
</dbReference>
<dbReference type="OMA" id="FEEWKRH"/>
<reference evidence="6" key="1">
    <citation type="submission" date="2018-08" db="EMBL/GenBank/DDBJ databases">
        <authorList>
            <person name="Rossello M."/>
        </authorList>
    </citation>
    <scope>NUCLEOTIDE SEQUENCE [LARGE SCALE GENOMIC DNA]</scope>
    <source>
        <strain evidence="6">cv. Chinese Spring</strain>
    </source>
</reference>
<dbReference type="PANTHER" id="PTHR31544:SF2">
    <property type="entry name" value="AIG2-LIKE PROTEIN D"/>
    <property type="match status" value="1"/>
</dbReference>
<dbReference type="Gramene" id="TraesWEE_scaffold_059674_01G000200.1">
    <property type="protein sequence ID" value="TraesWEE_scaffold_059674_01G000200.1"/>
    <property type="gene ID" value="TraesWEE_scaffold_059674_01G000200"/>
</dbReference>
<keyword evidence="7" id="KW-1185">Reference proteome</keyword>
<dbReference type="Gramene" id="TraesCAD_scaffold_042982_01G000300.1">
    <property type="protein sequence ID" value="TraesCAD_scaffold_042982_01G000300.1"/>
    <property type="gene ID" value="TraesCAD_scaffold_042982_01G000300"/>
</dbReference>
<dbReference type="SUPFAM" id="SSF110857">
    <property type="entry name" value="Gamma-glutamyl cyclotransferase-like"/>
    <property type="match status" value="1"/>
</dbReference>
<dbReference type="Gramene" id="TraesCS7A02G416300.1">
    <property type="protein sequence ID" value="TraesCS7A02G416300.1"/>
    <property type="gene ID" value="TraesCS7A02G416300"/>
</dbReference>
<proteinExistence type="inferred from homology"/>
<evidence type="ECO:0000256" key="1">
    <source>
        <dbReference type="ARBA" id="ARBA00002782"/>
    </source>
</evidence>
<dbReference type="Gramene" id="TraesJAG7A03G03961970.2">
    <property type="protein sequence ID" value="TraesJAG7A03G03961970.2"/>
    <property type="gene ID" value="TraesJAG7A03G03961970"/>
</dbReference>
<dbReference type="Gramene" id="TraesCS7A03G1008200.1">
    <property type="protein sequence ID" value="TraesCS7A03G1008200.1.CDS"/>
    <property type="gene ID" value="TraesCS7A03G1008200"/>
</dbReference>
<keyword evidence="3" id="KW-0808">Transferase</keyword>
<dbReference type="Pfam" id="PF06094">
    <property type="entry name" value="GGACT"/>
    <property type="match status" value="1"/>
</dbReference>
<evidence type="ECO:0000256" key="3">
    <source>
        <dbReference type="ARBA" id="ARBA00022679"/>
    </source>
</evidence>
<evidence type="ECO:0000259" key="5">
    <source>
        <dbReference type="Pfam" id="PF06094"/>
    </source>
</evidence>
<dbReference type="Gramene" id="TraesLAC7A03G03933970.2">
    <property type="protein sequence ID" value="TraesLAC7A03G03933970.2"/>
    <property type="gene ID" value="TraesLAC7A03G03933970"/>
</dbReference>
<dbReference type="EnsemblPlants" id="TraesCS7A02G416300.1">
    <property type="protein sequence ID" value="TraesCS7A02G416300.1"/>
    <property type="gene ID" value="TraesCS7A02G416300"/>
</dbReference>
<dbReference type="GO" id="GO:0016740">
    <property type="term" value="F:transferase activity"/>
    <property type="evidence" value="ECO:0007669"/>
    <property type="project" value="UniProtKB-KW"/>
</dbReference>
<dbReference type="OrthoDB" id="1044435at2759"/>
<dbReference type="Gene3D" id="6.10.250.210">
    <property type="match status" value="1"/>
</dbReference>
<dbReference type="SMR" id="A0A3B6RNU9"/>
<dbReference type="Gramene" id="TraesSYM7A03G03934040.2">
    <property type="protein sequence ID" value="TraesSYM7A03G03934040.2"/>
    <property type="gene ID" value="TraesSYM7A03G03934040"/>
</dbReference>